<dbReference type="RefSeq" id="WP_123591946.1">
    <property type="nucleotide sequence ID" value="NZ_AYKF01000108.1"/>
</dbReference>
<dbReference type="AlphaFoldDB" id="A0A423PJW2"/>
<dbReference type="GO" id="GO:0000062">
    <property type="term" value="F:fatty-acyl-CoA binding"/>
    <property type="evidence" value="ECO:0007669"/>
    <property type="project" value="InterPro"/>
</dbReference>
<feature type="domain" description="ACB" evidence="2">
    <location>
        <begin position="4"/>
        <end position="88"/>
    </location>
</feature>
<proteinExistence type="predicted"/>
<keyword evidence="1" id="KW-0446">Lipid-binding</keyword>
<dbReference type="PROSITE" id="PS00880">
    <property type="entry name" value="ACB_1"/>
    <property type="match status" value="1"/>
</dbReference>
<dbReference type="InterPro" id="IPR000582">
    <property type="entry name" value="Acyl-CoA-binding_protein"/>
</dbReference>
<dbReference type="OrthoDB" id="5625302at2"/>
<dbReference type="InterPro" id="IPR014352">
    <property type="entry name" value="FERM/acyl-CoA-bd_prot_sf"/>
</dbReference>
<organism evidence="3 4">
    <name type="scientific">Salinisphaera orenii YIM 95161</name>
    <dbReference type="NCBI Taxonomy" id="1051139"/>
    <lineage>
        <taxon>Bacteria</taxon>
        <taxon>Pseudomonadati</taxon>
        <taxon>Pseudomonadota</taxon>
        <taxon>Gammaproteobacteria</taxon>
        <taxon>Salinisphaerales</taxon>
        <taxon>Salinisphaeraceae</taxon>
        <taxon>Salinisphaera</taxon>
    </lineage>
</organism>
<reference evidence="3 4" key="1">
    <citation type="submission" date="2013-10" db="EMBL/GenBank/DDBJ databases">
        <title>Salinisphaera halophila YIM 95161 Genome Sequencing.</title>
        <authorList>
            <person name="Lai Q."/>
            <person name="Li C."/>
            <person name="Shao Z."/>
        </authorList>
    </citation>
    <scope>NUCLEOTIDE SEQUENCE [LARGE SCALE GENOMIC DNA]</scope>
    <source>
        <strain evidence="3 4">YIM 95161</strain>
    </source>
</reference>
<dbReference type="Pfam" id="PF00887">
    <property type="entry name" value="ACBP"/>
    <property type="match status" value="1"/>
</dbReference>
<sequence length="88" mass="9681">MADLKADFEQAQEDVQKLSSRPSNDDLLALYAHYKQATVGDVEGKRPGFTDLKGRAKYDAWAKLAGTKADTAMRGYIEKVNSLLDADS</sequence>
<dbReference type="EMBL" id="AYKF01000108">
    <property type="protein sequence ID" value="ROO25888.1"/>
    <property type="molecule type" value="Genomic_DNA"/>
</dbReference>
<dbReference type="Proteomes" id="UP000285123">
    <property type="component" value="Unassembled WGS sequence"/>
</dbReference>
<comment type="caution">
    <text evidence="3">The sequence shown here is derived from an EMBL/GenBank/DDBJ whole genome shotgun (WGS) entry which is preliminary data.</text>
</comment>
<evidence type="ECO:0000313" key="3">
    <source>
        <dbReference type="EMBL" id="ROO25888.1"/>
    </source>
</evidence>
<dbReference type="PANTHER" id="PTHR23310:SF62">
    <property type="entry name" value="ACYL-COA BINDING PROTEIN 1, ISOFORM A"/>
    <property type="match status" value="1"/>
</dbReference>
<dbReference type="Gene3D" id="1.20.80.10">
    <property type="match status" value="1"/>
</dbReference>
<evidence type="ECO:0000256" key="1">
    <source>
        <dbReference type="ARBA" id="ARBA00023121"/>
    </source>
</evidence>
<dbReference type="GO" id="GO:0006631">
    <property type="term" value="P:fatty acid metabolic process"/>
    <property type="evidence" value="ECO:0007669"/>
    <property type="project" value="TreeGrafter"/>
</dbReference>
<dbReference type="PROSITE" id="PS51228">
    <property type="entry name" value="ACB_2"/>
    <property type="match status" value="1"/>
</dbReference>
<dbReference type="PRINTS" id="PR00689">
    <property type="entry name" value="ACOABINDINGP"/>
</dbReference>
<dbReference type="InterPro" id="IPR022408">
    <property type="entry name" value="Acyl-CoA-binding_prot_CS"/>
</dbReference>
<accession>A0A423PJW2</accession>
<dbReference type="SUPFAM" id="SSF47027">
    <property type="entry name" value="Acyl-CoA binding protein"/>
    <property type="match status" value="1"/>
</dbReference>
<name>A0A423PJW2_9GAMM</name>
<evidence type="ECO:0000313" key="4">
    <source>
        <dbReference type="Proteomes" id="UP000285123"/>
    </source>
</evidence>
<dbReference type="InterPro" id="IPR035984">
    <property type="entry name" value="Acyl-CoA-binding_sf"/>
</dbReference>
<gene>
    <name evidence="3" type="ORF">SAHL_13575</name>
</gene>
<dbReference type="PANTHER" id="PTHR23310">
    <property type="entry name" value="ACYL-COA-BINDING PROTEIN, ACBP"/>
    <property type="match status" value="1"/>
</dbReference>
<evidence type="ECO:0000259" key="2">
    <source>
        <dbReference type="PROSITE" id="PS51228"/>
    </source>
</evidence>
<protein>
    <submittedName>
        <fullName evidence="3">Acyl-CoA-binding protein</fullName>
    </submittedName>
</protein>